<dbReference type="Proteomes" id="UP001139103">
    <property type="component" value="Unassembled WGS sequence"/>
</dbReference>
<proteinExistence type="predicted"/>
<accession>A0A9X1MN29</accession>
<gene>
    <name evidence="1" type="ORF">LOC68_15585</name>
</gene>
<protein>
    <submittedName>
        <fullName evidence="1">Uncharacterized protein</fullName>
    </submittedName>
</protein>
<comment type="caution">
    <text evidence="1">The sequence shown here is derived from an EMBL/GenBank/DDBJ whole genome shotgun (WGS) entry which is preliminary data.</text>
</comment>
<keyword evidence="2" id="KW-1185">Reference proteome</keyword>
<reference evidence="1" key="1">
    <citation type="submission" date="2021-11" db="EMBL/GenBank/DDBJ databases">
        <title>Genome sequence.</title>
        <authorList>
            <person name="Sun Q."/>
        </authorList>
    </citation>
    <scope>NUCLEOTIDE SEQUENCE</scope>
    <source>
        <strain evidence="1">JC732</strain>
    </source>
</reference>
<dbReference type="EMBL" id="JAJKFT010000010">
    <property type="protein sequence ID" value="MCC9629811.1"/>
    <property type="molecule type" value="Genomic_DNA"/>
</dbReference>
<dbReference type="AlphaFoldDB" id="A0A9X1MN29"/>
<evidence type="ECO:0000313" key="2">
    <source>
        <dbReference type="Proteomes" id="UP001139103"/>
    </source>
</evidence>
<dbReference type="RefSeq" id="WP_230220401.1">
    <property type="nucleotide sequence ID" value="NZ_JAJKFT010000010.1"/>
</dbReference>
<evidence type="ECO:0000313" key="1">
    <source>
        <dbReference type="EMBL" id="MCC9629811.1"/>
    </source>
</evidence>
<organism evidence="1 2">
    <name type="scientific">Blastopirellula sediminis</name>
    <dbReference type="NCBI Taxonomy" id="2894196"/>
    <lineage>
        <taxon>Bacteria</taxon>
        <taxon>Pseudomonadati</taxon>
        <taxon>Planctomycetota</taxon>
        <taxon>Planctomycetia</taxon>
        <taxon>Pirellulales</taxon>
        <taxon>Pirellulaceae</taxon>
        <taxon>Blastopirellula</taxon>
    </lineage>
</organism>
<sequence length="145" mass="16257">METDGKPRSEESVIEFRGDYIHVRGRGSSSAEMSFEILRKIIAACEEYDCYNILGESEAKVEMPTLEAFKHIDSVPKAGLTTKHRVAWVAEDPARYEQLKFIETVLRNRGLFNGQVFRTVAEAHQWLLGDGSAKETTTDSAAEST</sequence>
<name>A0A9X1MN29_9BACT</name>